<reference evidence="4" key="1">
    <citation type="submission" date="2020-05" db="EMBL/GenBank/DDBJ databases">
        <title>WGS assembly of Panicum virgatum.</title>
        <authorList>
            <person name="Lovell J.T."/>
            <person name="Jenkins J."/>
            <person name="Shu S."/>
            <person name="Juenger T.E."/>
            <person name="Schmutz J."/>
        </authorList>
    </citation>
    <scope>NUCLEOTIDE SEQUENCE</scope>
    <source>
        <strain evidence="4">AP13</strain>
    </source>
</reference>
<keyword evidence="1" id="KW-0378">Hydrolase</keyword>
<evidence type="ECO:0000256" key="2">
    <source>
        <dbReference type="ARBA" id="ARBA00038334"/>
    </source>
</evidence>
<protein>
    <recommendedName>
        <fullName evidence="3">AB hydrolase-1 domain-containing protein</fullName>
    </recommendedName>
</protein>
<dbReference type="Pfam" id="PF00561">
    <property type="entry name" value="Abhydrolase_1"/>
    <property type="match status" value="1"/>
</dbReference>
<dbReference type="SUPFAM" id="SSF53474">
    <property type="entry name" value="alpha/beta-Hydrolases"/>
    <property type="match status" value="1"/>
</dbReference>
<dbReference type="AlphaFoldDB" id="A0A8T0MLJ6"/>
<comment type="caution">
    <text evidence="4">The sequence shown here is derived from an EMBL/GenBank/DDBJ whole genome shotgun (WGS) entry which is preliminary data.</text>
</comment>
<keyword evidence="5" id="KW-1185">Reference proteome</keyword>
<dbReference type="Gene3D" id="3.40.50.1820">
    <property type="entry name" value="alpha/beta hydrolase"/>
    <property type="match status" value="1"/>
</dbReference>
<name>A0A8T0MLJ6_PANVG</name>
<evidence type="ECO:0000313" key="4">
    <source>
        <dbReference type="EMBL" id="KAG2537223.1"/>
    </source>
</evidence>
<accession>A0A8T0MLJ6</accession>
<dbReference type="InterPro" id="IPR000639">
    <property type="entry name" value="Epox_hydrolase-like"/>
</dbReference>
<dbReference type="InterPro" id="IPR029058">
    <property type="entry name" value="AB_hydrolase_fold"/>
</dbReference>
<dbReference type="InterPro" id="IPR000073">
    <property type="entry name" value="AB_hydrolase_1"/>
</dbReference>
<evidence type="ECO:0000313" key="5">
    <source>
        <dbReference type="Proteomes" id="UP000823388"/>
    </source>
</evidence>
<dbReference type="PRINTS" id="PR00111">
    <property type="entry name" value="ABHYDROLASE"/>
</dbReference>
<dbReference type="EMBL" id="CM029054">
    <property type="protein sequence ID" value="KAG2537223.1"/>
    <property type="molecule type" value="Genomic_DNA"/>
</dbReference>
<evidence type="ECO:0000256" key="1">
    <source>
        <dbReference type="ARBA" id="ARBA00022801"/>
    </source>
</evidence>
<dbReference type="Proteomes" id="UP000823388">
    <property type="component" value="Chromosome 9N"/>
</dbReference>
<dbReference type="GO" id="GO:0016787">
    <property type="term" value="F:hydrolase activity"/>
    <property type="evidence" value="ECO:0007669"/>
    <property type="project" value="UniProtKB-KW"/>
</dbReference>
<gene>
    <name evidence="4" type="ORF">PVAP13_9NG256900</name>
</gene>
<dbReference type="OrthoDB" id="7130006at2759"/>
<dbReference type="PRINTS" id="PR00412">
    <property type="entry name" value="EPOXHYDRLASE"/>
</dbReference>
<proteinExistence type="inferred from homology"/>
<evidence type="ECO:0000259" key="3">
    <source>
        <dbReference type="Pfam" id="PF00561"/>
    </source>
</evidence>
<organism evidence="4 5">
    <name type="scientific">Panicum virgatum</name>
    <name type="common">Blackwell switchgrass</name>
    <dbReference type="NCBI Taxonomy" id="38727"/>
    <lineage>
        <taxon>Eukaryota</taxon>
        <taxon>Viridiplantae</taxon>
        <taxon>Streptophyta</taxon>
        <taxon>Embryophyta</taxon>
        <taxon>Tracheophyta</taxon>
        <taxon>Spermatophyta</taxon>
        <taxon>Magnoliopsida</taxon>
        <taxon>Liliopsida</taxon>
        <taxon>Poales</taxon>
        <taxon>Poaceae</taxon>
        <taxon>PACMAD clade</taxon>
        <taxon>Panicoideae</taxon>
        <taxon>Panicodae</taxon>
        <taxon>Paniceae</taxon>
        <taxon>Panicinae</taxon>
        <taxon>Panicum</taxon>
        <taxon>Panicum sect. Hiantes</taxon>
    </lineage>
</organism>
<dbReference type="PANTHER" id="PTHR43329">
    <property type="entry name" value="EPOXIDE HYDROLASE"/>
    <property type="match status" value="1"/>
</dbReference>
<feature type="domain" description="AB hydrolase-1" evidence="3">
    <location>
        <begin position="29"/>
        <end position="153"/>
    </location>
</feature>
<sequence>MAQEIEHTHLPIRGLNIHVAQVGKDELGTVVFLHGFPEIWYSWRHQMLAVAGAGYRAIAPDCRGYGLSDQPPEDEEASWEDLVADVLAILDAYSIPKAFLVGKDLGALPAYEFALQHPDRTCGVMCLGIPFSPAPMSFETTMPEGFYVLRWREPGRAEADFGRYDVRRVVRTIYVLFAGAEIPTAKEGQEIMDLADLTTPLPEWFTEEDLDAYAKLYEKSGFRYPLQMPYRAIHKMPIRLDAKFQVPVFMVMGEKDYAFKFPGFETAMRSGAMETFAPDLKITYIPEGSHFVQEQLPEQVNELLLGFLKDHPVVAA</sequence>
<comment type="similarity">
    <text evidence="2">Belongs to the AB hydrolase superfamily. Epoxide hydrolase family.</text>
</comment>